<organism evidence="2 3">
    <name type="scientific">Rhipicephalus microplus</name>
    <name type="common">Cattle tick</name>
    <name type="synonym">Boophilus microplus</name>
    <dbReference type="NCBI Taxonomy" id="6941"/>
    <lineage>
        <taxon>Eukaryota</taxon>
        <taxon>Metazoa</taxon>
        <taxon>Ecdysozoa</taxon>
        <taxon>Arthropoda</taxon>
        <taxon>Chelicerata</taxon>
        <taxon>Arachnida</taxon>
        <taxon>Acari</taxon>
        <taxon>Parasitiformes</taxon>
        <taxon>Ixodida</taxon>
        <taxon>Ixodoidea</taxon>
        <taxon>Ixodidae</taxon>
        <taxon>Rhipicephalinae</taxon>
        <taxon>Rhipicephalus</taxon>
        <taxon>Boophilus</taxon>
    </lineage>
</organism>
<keyword evidence="3" id="KW-1185">Reference proteome</keyword>
<feature type="region of interest" description="Disordered" evidence="1">
    <location>
        <begin position="1"/>
        <end position="47"/>
    </location>
</feature>
<dbReference type="EMBL" id="JABSTU010000001">
    <property type="protein sequence ID" value="KAH8042265.1"/>
    <property type="molecule type" value="Genomic_DNA"/>
</dbReference>
<dbReference type="AlphaFoldDB" id="A0A9J6F7J5"/>
<gene>
    <name evidence="2" type="ORF">HPB51_021349</name>
</gene>
<feature type="region of interest" description="Disordered" evidence="1">
    <location>
        <begin position="116"/>
        <end position="151"/>
    </location>
</feature>
<name>A0A9J6F7J5_RHIMP</name>
<comment type="caution">
    <text evidence="2">The sequence shown here is derived from an EMBL/GenBank/DDBJ whole genome shotgun (WGS) entry which is preliminary data.</text>
</comment>
<sequence>MATRQRRSNTTGQGRRRHQCQQARQQQRADYQAQPTNGQEDEGNQRGIRDEVPVGVMAGPFMGPFVAQPLYYIPSTTQVYQPVIFQQEPILPVGQGDGASATQEYIRLMEGALRWSQHRSQRRGQRPLWGTGEPHEGSRDNPTPHAVGTEEDELAQLDSASDAIDNLLFALLPHPGRPWRGVVDLVTSSAMDSCDVI</sequence>
<reference evidence="2" key="2">
    <citation type="submission" date="2021-09" db="EMBL/GenBank/DDBJ databases">
        <authorList>
            <person name="Jia N."/>
            <person name="Wang J."/>
            <person name="Shi W."/>
            <person name="Du L."/>
            <person name="Sun Y."/>
            <person name="Zhan W."/>
            <person name="Jiang J."/>
            <person name="Wang Q."/>
            <person name="Zhang B."/>
            <person name="Ji P."/>
            <person name="Sakyi L.B."/>
            <person name="Cui X."/>
            <person name="Yuan T."/>
            <person name="Jiang B."/>
            <person name="Yang W."/>
            <person name="Lam T.T.-Y."/>
            <person name="Chang Q."/>
            <person name="Ding S."/>
            <person name="Wang X."/>
            <person name="Zhu J."/>
            <person name="Ruan X."/>
            <person name="Zhao L."/>
            <person name="Wei J."/>
            <person name="Que T."/>
            <person name="Du C."/>
            <person name="Cheng J."/>
            <person name="Dai P."/>
            <person name="Han X."/>
            <person name="Huang E."/>
            <person name="Gao Y."/>
            <person name="Liu J."/>
            <person name="Shao H."/>
            <person name="Ye R."/>
            <person name="Li L."/>
            <person name="Wei W."/>
            <person name="Wang X."/>
            <person name="Wang C."/>
            <person name="Huo Q."/>
            <person name="Li W."/>
            <person name="Guo W."/>
            <person name="Chen H."/>
            <person name="Chen S."/>
            <person name="Zhou L."/>
            <person name="Zhou L."/>
            <person name="Ni X."/>
            <person name="Tian J."/>
            <person name="Zhou Y."/>
            <person name="Sheng Y."/>
            <person name="Liu T."/>
            <person name="Pan Y."/>
            <person name="Xia L."/>
            <person name="Li J."/>
            <person name="Zhao F."/>
            <person name="Cao W."/>
        </authorList>
    </citation>
    <scope>NUCLEOTIDE SEQUENCE</scope>
    <source>
        <strain evidence="2">Rmic-2018</strain>
        <tissue evidence="2">Larvae</tissue>
    </source>
</reference>
<proteinExistence type="predicted"/>
<feature type="compositionally biased region" description="Low complexity" evidence="1">
    <location>
        <begin position="20"/>
        <end position="34"/>
    </location>
</feature>
<protein>
    <submittedName>
        <fullName evidence="2">Uncharacterized protein</fullName>
    </submittedName>
</protein>
<reference evidence="2" key="1">
    <citation type="journal article" date="2020" name="Cell">
        <title>Large-Scale Comparative Analyses of Tick Genomes Elucidate Their Genetic Diversity and Vector Capacities.</title>
        <authorList>
            <consortium name="Tick Genome and Microbiome Consortium (TIGMIC)"/>
            <person name="Jia N."/>
            <person name="Wang J."/>
            <person name="Shi W."/>
            <person name="Du L."/>
            <person name="Sun Y."/>
            <person name="Zhan W."/>
            <person name="Jiang J.F."/>
            <person name="Wang Q."/>
            <person name="Zhang B."/>
            <person name="Ji P."/>
            <person name="Bell-Sakyi L."/>
            <person name="Cui X.M."/>
            <person name="Yuan T.T."/>
            <person name="Jiang B.G."/>
            <person name="Yang W.F."/>
            <person name="Lam T.T."/>
            <person name="Chang Q.C."/>
            <person name="Ding S.J."/>
            <person name="Wang X.J."/>
            <person name="Zhu J.G."/>
            <person name="Ruan X.D."/>
            <person name="Zhao L."/>
            <person name="Wei J.T."/>
            <person name="Ye R.Z."/>
            <person name="Que T.C."/>
            <person name="Du C.H."/>
            <person name="Zhou Y.H."/>
            <person name="Cheng J.X."/>
            <person name="Dai P.F."/>
            <person name="Guo W.B."/>
            <person name="Han X.H."/>
            <person name="Huang E.J."/>
            <person name="Li L.F."/>
            <person name="Wei W."/>
            <person name="Gao Y.C."/>
            <person name="Liu J.Z."/>
            <person name="Shao H.Z."/>
            <person name="Wang X."/>
            <person name="Wang C.C."/>
            <person name="Yang T.C."/>
            <person name="Huo Q.B."/>
            <person name="Li W."/>
            <person name="Chen H.Y."/>
            <person name="Chen S.E."/>
            <person name="Zhou L.G."/>
            <person name="Ni X.B."/>
            <person name="Tian J.H."/>
            <person name="Sheng Y."/>
            <person name="Liu T."/>
            <person name="Pan Y.S."/>
            <person name="Xia L.Y."/>
            <person name="Li J."/>
            <person name="Zhao F."/>
            <person name="Cao W.C."/>
        </authorList>
    </citation>
    <scope>NUCLEOTIDE SEQUENCE</scope>
    <source>
        <strain evidence="2">Rmic-2018</strain>
    </source>
</reference>
<dbReference type="Proteomes" id="UP000821866">
    <property type="component" value="Chromosome 1"/>
</dbReference>
<evidence type="ECO:0000256" key="1">
    <source>
        <dbReference type="SAM" id="MobiDB-lite"/>
    </source>
</evidence>
<accession>A0A9J6F7J5</accession>
<evidence type="ECO:0000313" key="3">
    <source>
        <dbReference type="Proteomes" id="UP000821866"/>
    </source>
</evidence>
<feature type="compositionally biased region" description="Basic residues" evidence="1">
    <location>
        <begin position="116"/>
        <end position="125"/>
    </location>
</feature>
<evidence type="ECO:0000313" key="2">
    <source>
        <dbReference type="EMBL" id="KAH8042265.1"/>
    </source>
</evidence>